<name>A0A3N2CRV8_9ACTN</name>
<gene>
    <name evidence="1" type="ORF">EDD33_1086</name>
</gene>
<evidence type="ECO:0000313" key="1">
    <source>
        <dbReference type="EMBL" id="ROR90250.1"/>
    </source>
</evidence>
<protein>
    <submittedName>
        <fullName evidence="1">Uncharacterized protein</fullName>
    </submittedName>
</protein>
<organism evidence="1 2">
    <name type="scientific">Nocardioides aurantiacus</name>
    <dbReference type="NCBI Taxonomy" id="86796"/>
    <lineage>
        <taxon>Bacteria</taxon>
        <taxon>Bacillati</taxon>
        <taxon>Actinomycetota</taxon>
        <taxon>Actinomycetes</taxon>
        <taxon>Propionibacteriales</taxon>
        <taxon>Nocardioidaceae</taxon>
        <taxon>Nocardioides</taxon>
    </lineage>
</organism>
<proteinExistence type="predicted"/>
<dbReference type="Proteomes" id="UP000281738">
    <property type="component" value="Unassembled WGS sequence"/>
</dbReference>
<comment type="caution">
    <text evidence="1">The sequence shown here is derived from an EMBL/GenBank/DDBJ whole genome shotgun (WGS) entry which is preliminary data.</text>
</comment>
<dbReference type="EMBL" id="RKHO01000001">
    <property type="protein sequence ID" value="ROR90250.1"/>
    <property type="molecule type" value="Genomic_DNA"/>
</dbReference>
<dbReference type="AlphaFoldDB" id="A0A3N2CRV8"/>
<sequence length="69" mass="7560">MPPCARRADRHARGGIGWLHSSRALHAGYTLCFSWLLLFAGRLSIRIGAGRALAMPGQRTAEHKGFSRS</sequence>
<evidence type="ECO:0000313" key="2">
    <source>
        <dbReference type="Proteomes" id="UP000281738"/>
    </source>
</evidence>
<keyword evidence="2" id="KW-1185">Reference proteome</keyword>
<accession>A0A3N2CRV8</accession>
<reference evidence="1 2" key="1">
    <citation type="submission" date="2018-11" db="EMBL/GenBank/DDBJ databases">
        <title>Sequencing the genomes of 1000 actinobacteria strains.</title>
        <authorList>
            <person name="Klenk H.-P."/>
        </authorList>
    </citation>
    <scope>NUCLEOTIDE SEQUENCE [LARGE SCALE GENOMIC DNA]</scope>
    <source>
        <strain evidence="1 2">DSM 12652</strain>
    </source>
</reference>